<evidence type="ECO:0000256" key="8">
    <source>
        <dbReference type="ARBA" id="ARBA00023315"/>
    </source>
</evidence>
<evidence type="ECO:0000256" key="4">
    <source>
        <dbReference type="ARBA" id="ARBA00022989"/>
    </source>
</evidence>
<name>A0AAN6D579_9ASCO</name>
<dbReference type="Proteomes" id="UP000738402">
    <property type="component" value="Unassembled WGS sequence"/>
</dbReference>
<protein>
    <recommendedName>
        <fullName evidence="10">Palmitoyltransferase</fullName>
        <ecNumber evidence="10">2.3.1.225</ecNumber>
    </recommendedName>
</protein>
<evidence type="ECO:0000256" key="7">
    <source>
        <dbReference type="ARBA" id="ARBA00023288"/>
    </source>
</evidence>
<evidence type="ECO:0000313" key="14">
    <source>
        <dbReference type="Proteomes" id="UP000697297"/>
    </source>
</evidence>
<evidence type="ECO:0000313" key="13">
    <source>
        <dbReference type="EMBL" id="KAG7765028.1"/>
    </source>
</evidence>
<dbReference type="PROSITE" id="PS50216">
    <property type="entry name" value="DHHC"/>
    <property type="match status" value="1"/>
</dbReference>
<dbReference type="GO" id="GO:0006612">
    <property type="term" value="P:protein targeting to membrane"/>
    <property type="evidence" value="ECO:0007669"/>
    <property type="project" value="TreeGrafter"/>
</dbReference>
<keyword evidence="14" id="KW-1185">Reference proteome</keyword>
<keyword evidence="3 10" id="KW-0812">Transmembrane</keyword>
<evidence type="ECO:0000256" key="3">
    <source>
        <dbReference type="ARBA" id="ARBA00022692"/>
    </source>
</evidence>
<dbReference type="EMBL" id="JAHLUN010000007">
    <property type="protein sequence ID" value="KAG7765028.1"/>
    <property type="molecule type" value="Genomic_DNA"/>
</dbReference>
<reference evidence="12 14" key="1">
    <citation type="journal article" date="2021" name="G3 (Bethesda)">
        <title>Genomic diversity, chromosomal rearrangements, and interspecies hybridization in the ogataea polymorpha species complex.</title>
        <authorList>
            <person name="Hanson S.J."/>
            <person name="Cinneide E.O."/>
            <person name="Salzberg L.I."/>
            <person name="Wolfe K.H."/>
            <person name="McGowan J."/>
            <person name="Fitzpatrick D.A."/>
            <person name="Matlin K."/>
        </authorList>
    </citation>
    <scope>NUCLEOTIDE SEQUENCE</scope>
    <source>
        <strain evidence="13">81-436-3</strain>
        <strain evidence="12">83-405-1</strain>
    </source>
</reference>
<dbReference type="Pfam" id="PF01529">
    <property type="entry name" value="DHHC"/>
    <property type="match status" value="1"/>
</dbReference>
<dbReference type="PANTHER" id="PTHR22883:SF488">
    <property type="entry name" value="PALMITOYLTRANSFERASE"/>
    <property type="match status" value="1"/>
</dbReference>
<dbReference type="GO" id="GO:0016020">
    <property type="term" value="C:membrane"/>
    <property type="evidence" value="ECO:0007669"/>
    <property type="project" value="UniProtKB-SubCell"/>
</dbReference>
<dbReference type="InterPro" id="IPR039859">
    <property type="entry name" value="PFA4/ZDH16/20/ERF2-like"/>
</dbReference>
<dbReference type="GO" id="GO:0005783">
    <property type="term" value="C:endoplasmic reticulum"/>
    <property type="evidence" value="ECO:0007669"/>
    <property type="project" value="TreeGrafter"/>
</dbReference>
<dbReference type="GO" id="GO:0005794">
    <property type="term" value="C:Golgi apparatus"/>
    <property type="evidence" value="ECO:0007669"/>
    <property type="project" value="TreeGrafter"/>
</dbReference>
<proteinExistence type="inferred from homology"/>
<feature type="transmembrane region" description="Helical" evidence="10">
    <location>
        <begin position="98"/>
        <end position="118"/>
    </location>
</feature>
<dbReference type="GO" id="GO:0019706">
    <property type="term" value="F:protein-cysteine S-palmitoyltransferase activity"/>
    <property type="evidence" value="ECO:0007669"/>
    <property type="project" value="UniProtKB-EC"/>
</dbReference>
<comment type="domain">
    <text evidence="10">The DHHC domain is required for palmitoyltransferase activity.</text>
</comment>
<evidence type="ECO:0000256" key="10">
    <source>
        <dbReference type="RuleBase" id="RU079119"/>
    </source>
</evidence>
<keyword evidence="6" id="KW-0564">Palmitate</keyword>
<organism evidence="12 15">
    <name type="scientific">Ogataea haglerorum</name>
    <dbReference type="NCBI Taxonomy" id="1937702"/>
    <lineage>
        <taxon>Eukaryota</taxon>
        <taxon>Fungi</taxon>
        <taxon>Dikarya</taxon>
        <taxon>Ascomycota</taxon>
        <taxon>Saccharomycotina</taxon>
        <taxon>Pichiomycetes</taxon>
        <taxon>Pichiales</taxon>
        <taxon>Pichiaceae</taxon>
        <taxon>Ogataea</taxon>
    </lineage>
</organism>
<evidence type="ECO:0000259" key="11">
    <source>
        <dbReference type="Pfam" id="PF01529"/>
    </source>
</evidence>
<feature type="domain" description="Palmitoyltransferase DHHC" evidence="11">
    <location>
        <begin position="137"/>
        <end position="263"/>
    </location>
</feature>
<evidence type="ECO:0000256" key="2">
    <source>
        <dbReference type="ARBA" id="ARBA00022679"/>
    </source>
</evidence>
<evidence type="ECO:0000256" key="6">
    <source>
        <dbReference type="ARBA" id="ARBA00023139"/>
    </source>
</evidence>
<dbReference type="EC" id="2.3.1.225" evidence="10"/>
<dbReference type="InterPro" id="IPR001594">
    <property type="entry name" value="Palmitoyltrfase_DHHC"/>
</dbReference>
<dbReference type="PANTHER" id="PTHR22883">
    <property type="entry name" value="ZINC FINGER DHHC DOMAIN CONTAINING PROTEIN"/>
    <property type="match status" value="1"/>
</dbReference>
<keyword evidence="8 10" id="KW-0012">Acyltransferase</keyword>
<sequence>MLVPLLLALTAVVCVLLFGDLPVFRNTFIFVLHSKITHILGNSVSTLRFLDSHYCNGNLRCIARFARWTIPAFYIIVYSSALWLFAKNTLPLLQNRHLIVVIPSVLINYYTFFMAVLLDPGSKPTCVFPFDELIYTPSTCRTCKTLKPARSKHCSTCNRCVQLFDHHCVWLNNDVGYYTYRYFLAFLLSKVWTFAYGAYLCWSALATTPRMFWHTVTKTNPTNKVSGALFLLCILLLPLVAIFLAEHLRYIYLGVTTNETAKWDYIRYLFEHRLLYRADTEDGCKYIIANETGYTTLSGAQIYALEPKLVRSWNDLQNVYDNGFILNLVERVFPKAL</sequence>
<dbReference type="AlphaFoldDB" id="A0AAN6D579"/>
<evidence type="ECO:0000313" key="15">
    <source>
        <dbReference type="Proteomes" id="UP000738402"/>
    </source>
</evidence>
<dbReference type="Proteomes" id="UP000697297">
    <property type="component" value="Unassembled WGS sequence"/>
</dbReference>
<evidence type="ECO:0000256" key="9">
    <source>
        <dbReference type="ARBA" id="ARBA00048048"/>
    </source>
</evidence>
<comment type="subcellular location">
    <subcellularLocation>
        <location evidence="1">Membrane</location>
        <topology evidence="1">Multi-pass membrane protein</topology>
    </subcellularLocation>
</comment>
<feature type="transmembrane region" description="Helical" evidence="10">
    <location>
        <begin position="182"/>
        <end position="205"/>
    </location>
</feature>
<keyword evidence="7" id="KW-0449">Lipoprotein</keyword>
<evidence type="ECO:0000256" key="5">
    <source>
        <dbReference type="ARBA" id="ARBA00023136"/>
    </source>
</evidence>
<comment type="caution">
    <text evidence="12">The sequence shown here is derived from an EMBL/GenBank/DDBJ whole genome shotgun (WGS) entry which is preliminary data.</text>
</comment>
<keyword evidence="2 10" id="KW-0808">Transferase</keyword>
<dbReference type="EMBL" id="JAHLUH010000009">
    <property type="protein sequence ID" value="KAG7726445.1"/>
    <property type="molecule type" value="Genomic_DNA"/>
</dbReference>
<keyword evidence="5 10" id="KW-0472">Membrane</keyword>
<gene>
    <name evidence="12" type="ORF">KL933_003376</name>
    <name evidence="13" type="ORF">KL946_002895</name>
</gene>
<comment type="catalytic activity">
    <reaction evidence="9 10">
        <text>L-cysteinyl-[protein] + hexadecanoyl-CoA = S-hexadecanoyl-L-cysteinyl-[protein] + CoA</text>
        <dbReference type="Rhea" id="RHEA:36683"/>
        <dbReference type="Rhea" id="RHEA-COMP:10131"/>
        <dbReference type="Rhea" id="RHEA-COMP:11032"/>
        <dbReference type="ChEBI" id="CHEBI:29950"/>
        <dbReference type="ChEBI" id="CHEBI:57287"/>
        <dbReference type="ChEBI" id="CHEBI:57379"/>
        <dbReference type="ChEBI" id="CHEBI:74151"/>
        <dbReference type="EC" id="2.3.1.225"/>
    </reaction>
</comment>
<comment type="similarity">
    <text evidence="10">Belongs to the DHHC palmitoyltransferase family.</text>
</comment>
<feature type="transmembrane region" description="Helical" evidence="10">
    <location>
        <begin position="225"/>
        <end position="245"/>
    </location>
</feature>
<evidence type="ECO:0000256" key="1">
    <source>
        <dbReference type="ARBA" id="ARBA00004141"/>
    </source>
</evidence>
<evidence type="ECO:0000313" key="12">
    <source>
        <dbReference type="EMBL" id="KAG7726445.1"/>
    </source>
</evidence>
<keyword evidence="4 10" id="KW-1133">Transmembrane helix</keyword>
<feature type="transmembrane region" description="Helical" evidence="10">
    <location>
        <begin position="68"/>
        <end position="86"/>
    </location>
</feature>
<accession>A0AAN6D579</accession>